<dbReference type="InterPro" id="IPR008949">
    <property type="entry name" value="Isoprenoid_synthase_dom_sf"/>
</dbReference>
<dbReference type="InterPro" id="IPR002060">
    <property type="entry name" value="Squ/phyt_synthse"/>
</dbReference>
<dbReference type="SUPFAM" id="SSF48576">
    <property type="entry name" value="Terpenoid synthases"/>
    <property type="match status" value="1"/>
</dbReference>
<protein>
    <recommendedName>
        <fullName evidence="3">Phytoene synthase</fullName>
    </recommendedName>
</protein>
<keyword evidence="2" id="KW-1185">Reference proteome</keyword>
<dbReference type="Proteomes" id="UP000216361">
    <property type="component" value="Unassembled WGS sequence"/>
</dbReference>
<evidence type="ECO:0008006" key="3">
    <source>
        <dbReference type="Google" id="ProtNLM"/>
    </source>
</evidence>
<dbReference type="Gene3D" id="1.10.600.10">
    <property type="entry name" value="Farnesyl Diphosphate Synthase"/>
    <property type="match status" value="1"/>
</dbReference>
<dbReference type="EMBL" id="NOXS01000032">
    <property type="protein sequence ID" value="OYQ18446.1"/>
    <property type="molecule type" value="Genomic_DNA"/>
</dbReference>
<dbReference type="PANTHER" id="PTHR31480">
    <property type="entry name" value="BIFUNCTIONAL LYCOPENE CYCLASE/PHYTOENE SYNTHASE"/>
    <property type="match status" value="1"/>
</dbReference>
<sequence>MTHEALSVAPRSAPSLSACGTLVQQGDKARFLTALFAPEAVQDDLLTLYAFNLEVAKTKETVSEPMLGQIRLQWWRETLEAIYAGATPRKHEVVTPLAAVIRKHTLPQDAFLAVIDGRETDLEVPPPATEAAFAAYVEATGGQLGRLAGLICGADPDHAARAARAYATLGLLIGLPRRAQLGRVDLPLDRLGAAGLTARAIRDGVPSEALSRLVLDLAAAAEGDLEALGPVPKQGRAALLPATLARRLGARLRAAKGDPFQAAAELRARPDGLLPVHLWWAMRKRRL</sequence>
<accession>A0A255XNA1</accession>
<proteinExistence type="predicted"/>
<dbReference type="OrthoDB" id="9814909at2"/>
<organism evidence="1 2">
    <name type="scientific">Elstera cyanobacteriorum</name>
    <dbReference type="NCBI Taxonomy" id="2022747"/>
    <lineage>
        <taxon>Bacteria</taxon>
        <taxon>Pseudomonadati</taxon>
        <taxon>Pseudomonadota</taxon>
        <taxon>Alphaproteobacteria</taxon>
        <taxon>Rhodospirillales</taxon>
        <taxon>Rhodospirillaceae</taxon>
        <taxon>Elstera</taxon>
    </lineage>
</organism>
<reference evidence="1 2" key="1">
    <citation type="submission" date="2017-07" db="EMBL/GenBank/DDBJ databases">
        <title>Elstera cyanobacteriorum sp. nov., a novel bacterium isolated from cyanobacterial aggregates in a eutrophic lake.</title>
        <authorList>
            <person name="Cai H."/>
        </authorList>
    </citation>
    <scope>NUCLEOTIDE SEQUENCE [LARGE SCALE GENOMIC DNA]</scope>
    <source>
        <strain evidence="1 2">TH019</strain>
    </source>
</reference>
<evidence type="ECO:0000313" key="1">
    <source>
        <dbReference type="EMBL" id="OYQ18446.1"/>
    </source>
</evidence>
<dbReference type="AlphaFoldDB" id="A0A255XNA1"/>
<gene>
    <name evidence="1" type="ORF">CHR90_09155</name>
</gene>
<dbReference type="GO" id="GO:0016765">
    <property type="term" value="F:transferase activity, transferring alkyl or aryl (other than methyl) groups"/>
    <property type="evidence" value="ECO:0007669"/>
    <property type="project" value="UniProtKB-ARBA"/>
</dbReference>
<comment type="caution">
    <text evidence="1">The sequence shown here is derived from an EMBL/GenBank/DDBJ whole genome shotgun (WGS) entry which is preliminary data.</text>
</comment>
<name>A0A255XNA1_9PROT</name>
<dbReference type="Pfam" id="PF00494">
    <property type="entry name" value="SQS_PSY"/>
    <property type="match status" value="1"/>
</dbReference>
<evidence type="ECO:0000313" key="2">
    <source>
        <dbReference type="Proteomes" id="UP000216361"/>
    </source>
</evidence>